<dbReference type="SUPFAM" id="SSF56322">
    <property type="entry name" value="ADC synthase"/>
    <property type="match status" value="1"/>
</dbReference>
<dbReference type="PATRIC" id="fig|754477.3.peg.379"/>
<evidence type="ECO:0000259" key="4">
    <source>
        <dbReference type="Pfam" id="PF00501"/>
    </source>
</evidence>
<protein>
    <submittedName>
        <fullName evidence="6">Iron aquisition 2,3-dihydroxybenzoate-AMP ligase</fullName>
    </submittedName>
</protein>
<dbReference type="InterPro" id="IPR050237">
    <property type="entry name" value="ATP-dep_AMP-bd_enzyme"/>
</dbReference>
<dbReference type="eggNOG" id="COG0147">
    <property type="taxonomic scope" value="Bacteria"/>
</dbReference>
<organism evidence="6 7">
    <name type="scientific">Methylophaga frappieri (strain ATCC BAA-2434 / DSM 25690 / JAM7)</name>
    <dbReference type="NCBI Taxonomy" id="754477"/>
    <lineage>
        <taxon>Bacteria</taxon>
        <taxon>Pseudomonadati</taxon>
        <taxon>Pseudomonadota</taxon>
        <taxon>Gammaproteobacteria</taxon>
        <taxon>Thiotrichales</taxon>
        <taxon>Piscirickettsiaceae</taxon>
        <taxon>Methylophaga</taxon>
    </lineage>
</organism>
<dbReference type="InterPro" id="IPR005801">
    <property type="entry name" value="ADC_synthase"/>
</dbReference>
<dbReference type="GO" id="GO:0016877">
    <property type="term" value="F:ligase activity, forming carbon-sulfur bonds"/>
    <property type="evidence" value="ECO:0007669"/>
    <property type="project" value="UniProtKB-ARBA"/>
</dbReference>
<dbReference type="CDD" id="cd05920">
    <property type="entry name" value="23DHB-AMP_lg"/>
    <property type="match status" value="1"/>
</dbReference>
<dbReference type="eggNOG" id="COG1021">
    <property type="taxonomic scope" value="Bacteria"/>
</dbReference>
<dbReference type="STRING" id="754477.Q7C_384"/>
<proteinExistence type="predicted"/>
<evidence type="ECO:0000256" key="2">
    <source>
        <dbReference type="ARBA" id="ARBA00022598"/>
    </source>
</evidence>
<accession>I1YF66</accession>
<keyword evidence="2 6" id="KW-0436">Ligase</keyword>
<evidence type="ECO:0000256" key="1">
    <source>
        <dbReference type="ARBA" id="ARBA00004924"/>
    </source>
</evidence>
<comment type="pathway">
    <text evidence="1">Siderophore biosynthesis.</text>
</comment>
<reference evidence="6 7" key="1">
    <citation type="journal article" date="2012" name="J. Bacteriol.">
        <title>Complete genome sequences of Methylophaga sp. strain JAM1 and Methylophaga sp. strain JAM7.</title>
        <authorList>
            <person name="Villeneuve C."/>
            <person name="Martineau C."/>
            <person name="Mauffrey F."/>
            <person name="Villemur R."/>
        </authorList>
    </citation>
    <scope>NUCLEOTIDE SEQUENCE [LARGE SCALE GENOMIC DNA]</scope>
    <source>
        <strain evidence="6 7">JAM7</strain>
    </source>
</reference>
<dbReference type="InterPro" id="IPR025110">
    <property type="entry name" value="AMP-bd_C"/>
</dbReference>
<dbReference type="InterPro" id="IPR015890">
    <property type="entry name" value="Chorismate_C"/>
</dbReference>
<dbReference type="GO" id="GO:0016833">
    <property type="term" value="F:oxo-acid-lyase activity"/>
    <property type="evidence" value="ECO:0007669"/>
    <property type="project" value="InterPro"/>
</dbReference>
<evidence type="ECO:0000259" key="5">
    <source>
        <dbReference type="Pfam" id="PF13193"/>
    </source>
</evidence>
<gene>
    <name evidence="6" type="ordered locus">Q7C_384</name>
</gene>
<dbReference type="RefSeq" id="WP_014703009.1">
    <property type="nucleotide sequence ID" value="NC_017856.1"/>
</dbReference>
<dbReference type="Proteomes" id="UP000009145">
    <property type="component" value="Chromosome"/>
</dbReference>
<dbReference type="PROSITE" id="PS00455">
    <property type="entry name" value="AMP_BINDING"/>
    <property type="match status" value="1"/>
</dbReference>
<dbReference type="SUPFAM" id="SSF56801">
    <property type="entry name" value="Acetyl-CoA synthetase-like"/>
    <property type="match status" value="1"/>
</dbReference>
<feature type="domain" description="AMP-dependent synthetase/ligase" evidence="4">
    <location>
        <begin position="33"/>
        <end position="395"/>
    </location>
</feature>
<dbReference type="HOGENOM" id="CLU_011877_0_0_6"/>
<evidence type="ECO:0000313" key="7">
    <source>
        <dbReference type="Proteomes" id="UP000009145"/>
    </source>
</evidence>
<dbReference type="EMBL" id="CP003380">
    <property type="protein sequence ID" value="AFJ01559.1"/>
    <property type="molecule type" value="Genomic_DNA"/>
</dbReference>
<dbReference type="Gene3D" id="3.40.50.980">
    <property type="match status" value="2"/>
</dbReference>
<dbReference type="InterPro" id="IPR020845">
    <property type="entry name" value="AMP-binding_CS"/>
</dbReference>
<dbReference type="InterPro" id="IPR045851">
    <property type="entry name" value="AMP-bd_C_sf"/>
</dbReference>
<evidence type="ECO:0000313" key="6">
    <source>
        <dbReference type="EMBL" id="AFJ01559.1"/>
    </source>
</evidence>
<feature type="domain" description="Chorismate-utilising enzyme C-terminal" evidence="3">
    <location>
        <begin position="721"/>
        <end position="974"/>
    </location>
</feature>
<dbReference type="AlphaFoldDB" id="I1YF66"/>
<dbReference type="InterPro" id="IPR019996">
    <property type="entry name" value="Salicylate_synthase"/>
</dbReference>
<name>I1YF66_METFJ</name>
<sequence length="1001" mass="110782">MAYTDFTNWPMDDRQKYLQAGYWCPVTLGQQLANWAQRYGDKTALVDEKGTLSYHELTIQADQTAAGFYNLGIRRDDRVLVQLPNCNEFVVTCFALFRLGALPILTMPAQRENDISALTELAEPVAYIVADNFLGFDYLTLAEKMQQKHACLKQVIVVGRNSGSFIRFDTLQHEPVTLAEPEFSDPALLLLSGGTTGTPKLIPRTHADYIYNATASAELCELSEATVYLAALPVAHNFPLACPGILGTLNAGGKVVMAKTPGNDETFDLIEREKVTITALVPPLVQLWISAREWDNTDISSLRLLQVGGSRCDADLAKQVSPVLGCQLQQVFGMAEGLLCYTRLDDPDDVIINSQGRPLCPDDELRIVDQNGLSVAPGDVGELHTKGPYTLRGYYRAVEHNASTFTNDGFYQSGDLVRMTEQGNLIVEGRIKEQINRAGEKIAVAEVEHLLNQHPEIEKSVLIPVPDRHLGERSCAFIITGSSPLTLQAVHQFLADKGLPRYKLPDQLVPVTSWPLTAVGKIDKKRLLVQAEEAAATQPVTLSTKNYAENRIKVKSDPLDLAMKLARCGLSEDYVIYEKDTEWSIGIGKYASITGDKNQATMRCGEQKEIFQKPQLTAAIHQAMQVIPVHDWRAYGSAKFELSHLFYGIPMQQDSGNTPLLDVFIPRYEIRFNQGEALLRTIETAQLDKLVLLVQQLDEQPTADKTQGKPVFADIENHQSAVYQDNVQKAVEEIKANQYQKVILSRRIPLPSDVDIIESFRIGRRMNTPARAFLANYSGVQLAGFSPETVVEVSSDGWVSTQPLAGTRSLGDTPEQEQQLRQELLSDTKEIAEHAASVKLAQEELETICTPESINVSEFMGISRRGSVQHLTSRLKGKLSEGKHAWDAFEALFPAVTASGIPKKGALDAIQRLEPIQRDWYSGCVMIVDENGAMDAALVLRSIYQQGDACWLQAGAGIVDQSKPERELQETVEKLSCISQHLVSRQPSIESESTTKSTEVL</sequence>
<keyword evidence="7" id="KW-1185">Reference proteome</keyword>
<dbReference type="Pfam" id="PF00501">
    <property type="entry name" value="AMP-binding"/>
    <property type="match status" value="1"/>
</dbReference>
<dbReference type="InterPro" id="IPR000873">
    <property type="entry name" value="AMP-dep_synth/lig_dom"/>
</dbReference>
<dbReference type="GO" id="GO:0008909">
    <property type="term" value="F:isochorismate synthase activity"/>
    <property type="evidence" value="ECO:0007669"/>
    <property type="project" value="InterPro"/>
</dbReference>
<evidence type="ECO:0000259" key="3">
    <source>
        <dbReference type="Pfam" id="PF00425"/>
    </source>
</evidence>
<dbReference type="KEGG" id="mec:Q7C_384"/>
<dbReference type="FunFam" id="3.40.50.980:FF:000003">
    <property type="entry name" value="Vibriobactin-specific 2,3-dihydroxybenzoate-AMP ligase"/>
    <property type="match status" value="1"/>
</dbReference>
<dbReference type="Pfam" id="PF13193">
    <property type="entry name" value="AMP-binding_C"/>
    <property type="match status" value="1"/>
</dbReference>
<dbReference type="Pfam" id="PF00425">
    <property type="entry name" value="Chorismate_bind"/>
    <property type="match status" value="1"/>
</dbReference>
<dbReference type="Gene3D" id="2.30.38.10">
    <property type="entry name" value="Luciferase, Domain 3"/>
    <property type="match status" value="1"/>
</dbReference>
<dbReference type="NCBIfam" id="TIGR03494">
    <property type="entry name" value="salicyl_syn"/>
    <property type="match status" value="1"/>
</dbReference>
<feature type="domain" description="AMP-binding enzyme C-terminal" evidence="5">
    <location>
        <begin position="446"/>
        <end position="521"/>
    </location>
</feature>
<dbReference type="Gene3D" id="3.60.120.10">
    <property type="entry name" value="Anthranilate synthase"/>
    <property type="match status" value="1"/>
</dbReference>
<dbReference type="FunFam" id="2.30.38.10:FF:000003">
    <property type="entry name" value="Vibriobactin-specific 2,3-dihydroxybenzoate-AMP ligase"/>
    <property type="match status" value="1"/>
</dbReference>
<dbReference type="PANTHER" id="PTHR43767:SF10">
    <property type="entry name" value="SURFACTIN SYNTHASE SUBUNIT 1"/>
    <property type="match status" value="1"/>
</dbReference>
<dbReference type="Gene3D" id="3.30.300.30">
    <property type="match status" value="1"/>
</dbReference>
<dbReference type="PANTHER" id="PTHR43767">
    <property type="entry name" value="LONG-CHAIN-FATTY-ACID--COA LIGASE"/>
    <property type="match status" value="1"/>
</dbReference>